<evidence type="ECO:0000256" key="7">
    <source>
        <dbReference type="ARBA" id="ARBA00022840"/>
    </source>
</evidence>
<evidence type="ECO:0000256" key="3">
    <source>
        <dbReference type="ARBA" id="ARBA00022723"/>
    </source>
</evidence>
<evidence type="ECO:0000256" key="2">
    <source>
        <dbReference type="ARBA" id="ARBA00022598"/>
    </source>
</evidence>
<dbReference type="EMBL" id="RZGR01000042">
    <property type="protein sequence ID" value="RUQ81024.1"/>
    <property type="molecule type" value="Genomic_DNA"/>
</dbReference>
<dbReference type="CDD" id="cd01995">
    <property type="entry name" value="QueC-like"/>
    <property type="match status" value="1"/>
</dbReference>
<comment type="function">
    <text evidence="11">Catalyzes the ATP-dependent conversion of 7-carboxy-7-deazaguanine (CDG) to 7-cyano-7-deazaguanine (preQ(0)).</text>
</comment>
<dbReference type="PANTHER" id="PTHR42914">
    <property type="entry name" value="7-CYANO-7-DEAZAGUANINE SYNTHASE"/>
    <property type="match status" value="1"/>
</dbReference>
<feature type="binding site" evidence="11">
    <location>
        <position position="201"/>
    </location>
    <ligand>
        <name>Zn(2+)</name>
        <dbReference type="ChEBI" id="CHEBI:29105"/>
    </ligand>
</feature>
<reference evidence="12 13" key="1">
    <citation type="submission" date="2018-12" db="EMBL/GenBank/DDBJ databases">
        <title>Legionella sp,whole genome shotgun sequence.</title>
        <authorList>
            <person name="Wu H."/>
        </authorList>
    </citation>
    <scope>NUCLEOTIDE SEQUENCE [LARGE SCALE GENOMIC DNA]</scope>
    <source>
        <strain evidence="13">km714</strain>
    </source>
</reference>
<comment type="pathway">
    <text evidence="1 11">Purine metabolism; 7-cyano-7-deazaguanine biosynthesis.</text>
</comment>
<comment type="caution">
    <text evidence="12">The sequence shown here is derived from an EMBL/GenBank/DDBJ whole genome shotgun (WGS) entry which is preliminary data.</text>
</comment>
<keyword evidence="7 11" id="KW-0067">ATP-binding</keyword>
<feature type="binding site" evidence="11">
    <location>
        <begin position="8"/>
        <end position="18"/>
    </location>
    <ligand>
        <name>ATP</name>
        <dbReference type="ChEBI" id="CHEBI:30616"/>
    </ligand>
</feature>
<keyword evidence="13" id="KW-1185">Reference proteome</keyword>
<gene>
    <name evidence="11 12" type="primary">queC</name>
    <name evidence="12" type="ORF">EKM59_10685</name>
</gene>
<keyword evidence="3 11" id="KW-0479">Metal-binding</keyword>
<dbReference type="GO" id="GO:0008270">
    <property type="term" value="F:zinc ion binding"/>
    <property type="evidence" value="ECO:0007669"/>
    <property type="project" value="UniProtKB-UniRule"/>
</dbReference>
<comment type="catalytic activity">
    <reaction evidence="10 11">
        <text>7-carboxy-7-carbaguanine + NH4(+) + 2 ATP = 7-cyano-7-carbaguanine + 2 AMP + 2 diphosphate + 2 H(+)</text>
        <dbReference type="Rhea" id="RHEA:27982"/>
        <dbReference type="ChEBI" id="CHEBI:15378"/>
        <dbReference type="ChEBI" id="CHEBI:28938"/>
        <dbReference type="ChEBI" id="CHEBI:30616"/>
        <dbReference type="ChEBI" id="CHEBI:33019"/>
        <dbReference type="ChEBI" id="CHEBI:45075"/>
        <dbReference type="ChEBI" id="CHEBI:61036"/>
        <dbReference type="ChEBI" id="CHEBI:456215"/>
        <dbReference type="EC" id="6.3.4.20"/>
    </reaction>
</comment>
<comment type="cofactor">
    <cofactor evidence="11">
        <name>Zn(2+)</name>
        <dbReference type="ChEBI" id="CHEBI:29105"/>
    </cofactor>
    <text evidence="11">Binds 1 zinc ion per subunit.</text>
</comment>
<dbReference type="Proteomes" id="UP000288012">
    <property type="component" value="Unassembled WGS sequence"/>
</dbReference>
<dbReference type="InterPro" id="IPR014729">
    <property type="entry name" value="Rossmann-like_a/b/a_fold"/>
</dbReference>
<dbReference type="SUPFAM" id="SSF52402">
    <property type="entry name" value="Adenine nucleotide alpha hydrolases-like"/>
    <property type="match status" value="1"/>
</dbReference>
<dbReference type="PANTHER" id="PTHR42914:SF1">
    <property type="entry name" value="7-CYANO-7-DEAZAGUANINE SYNTHASE"/>
    <property type="match status" value="1"/>
</dbReference>
<comment type="similarity">
    <text evidence="8 11">Belongs to the QueC family.</text>
</comment>
<accession>A0A433JGS2</accession>
<evidence type="ECO:0000256" key="1">
    <source>
        <dbReference type="ARBA" id="ARBA00005061"/>
    </source>
</evidence>
<evidence type="ECO:0000256" key="4">
    <source>
        <dbReference type="ARBA" id="ARBA00022741"/>
    </source>
</evidence>
<protein>
    <recommendedName>
        <fullName evidence="9 11">7-cyano-7-deazaguanine synthase</fullName>
        <ecNumber evidence="9 11">6.3.4.20</ecNumber>
    </recommendedName>
    <alternativeName>
        <fullName evidence="11">7-cyano-7-carbaguanine synthase</fullName>
    </alternativeName>
    <alternativeName>
        <fullName evidence="11">PreQ(0) synthase</fullName>
    </alternativeName>
    <alternativeName>
        <fullName evidence="11">Queuosine biosynthesis protein QueC</fullName>
    </alternativeName>
</protein>
<feature type="binding site" evidence="11">
    <location>
        <position position="190"/>
    </location>
    <ligand>
        <name>Zn(2+)</name>
        <dbReference type="ChEBI" id="CHEBI:29105"/>
    </ligand>
</feature>
<dbReference type="UniPathway" id="UPA00391"/>
<evidence type="ECO:0000256" key="8">
    <source>
        <dbReference type="ARBA" id="ARBA00037993"/>
    </source>
</evidence>
<dbReference type="RefSeq" id="WP_127111539.1">
    <property type="nucleotide sequence ID" value="NZ_RZGR01000042.1"/>
</dbReference>
<dbReference type="NCBIfam" id="TIGR00364">
    <property type="entry name" value="7-cyano-7-deazaguanine synthase QueC"/>
    <property type="match status" value="1"/>
</dbReference>
<keyword evidence="5 11" id="KW-0671">Queuosine biosynthesis</keyword>
<keyword evidence="2 11" id="KW-0436">Ligase</keyword>
<evidence type="ECO:0000256" key="10">
    <source>
        <dbReference type="ARBA" id="ARBA00047890"/>
    </source>
</evidence>
<dbReference type="Pfam" id="PF06508">
    <property type="entry name" value="QueC"/>
    <property type="match status" value="1"/>
</dbReference>
<feature type="binding site" evidence="11">
    <location>
        <position position="207"/>
    </location>
    <ligand>
        <name>Zn(2+)</name>
        <dbReference type="ChEBI" id="CHEBI:29105"/>
    </ligand>
</feature>
<dbReference type="GO" id="GO:0005524">
    <property type="term" value="F:ATP binding"/>
    <property type="evidence" value="ECO:0007669"/>
    <property type="project" value="UniProtKB-UniRule"/>
</dbReference>
<proteinExistence type="inferred from homology"/>
<evidence type="ECO:0000313" key="13">
    <source>
        <dbReference type="Proteomes" id="UP000288012"/>
    </source>
</evidence>
<feature type="binding site" evidence="11">
    <location>
        <position position="204"/>
    </location>
    <ligand>
        <name>Zn(2+)</name>
        <dbReference type="ChEBI" id="CHEBI:29105"/>
    </ligand>
</feature>
<name>A0A433JGS2_9GAMM</name>
<evidence type="ECO:0000313" key="12">
    <source>
        <dbReference type="EMBL" id="RUQ81024.1"/>
    </source>
</evidence>
<dbReference type="InterPro" id="IPR018317">
    <property type="entry name" value="QueC"/>
</dbReference>
<sequence>MKKAVILFSGGLDSTTVLAFAKNQNFDCYPISFNYGQKHSIELQAAKNIIRHFDIKQHKIIELSPNMFGASALTEDTITVPAYKEDRASSIPITYVPARNTIFLSIALGYAESIGAQDIFLGISHVDYSGYPDCRPEYLQAFEKLANLATKDAVEGKKITVHAPLLYLSKAETIKLGIANGVDYAFTVSCYNANPSDFSACGYCDSCTYRKKGFAEAGIADPTRYASHNKL</sequence>
<dbReference type="HAMAP" id="MF_01633">
    <property type="entry name" value="QueC"/>
    <property type="match status" value="1"/>
</dbReference>
<dbReference type="PIRSF" id="PIRSF006293">
    <property type="entry name" value="ExsB"/>
    <property type="match status" value="1"/>
</dbReference>
<dbReference type="EC" id="6.3.4.20" evidence="9 11"/>
<keyword evidence="6 11" id="KW-0862">Zinc</keyword>
<organism evidence="12 13">
    <name type="scientific">Legionella septentrionalis</name>
    <dbReference type="NCBI Taxonomy" id="2498109"/>
    <lineage>
        <taxon>Bacteria</taxon>
        <taxon>Pseudomonadati</taxon>
        <taxon>Pseudomonadota</taxon>
        <taxon>Gammaproteobacteria</taxon>
        <taxon>Legionellales</taxon>
        <taxon>Legionellaceae</taxon>
        <taxon>Legionella</taxon>
    </lineage>
</organism>
<keyword evidence="4 11" id="KW-0547">Nucleotide-binding</keyword>
<dbReference type="GO" id="GO:0016879">
    <property type="term" value="F:ligase activity, forming carbon-nitrogen bonds"/>
    <property type="evidence" value="ECO:0007669"/>
    <property type="project" value="UniProtKB-UniRule"/>
</dbReference>
<evidence type="ECO:0000256" key="9">
    <source>
        <dbReference type="ARBA" id="ARBA00039149"/>
    </source>
</evidence>
<dbReference type="GO" id="GO:0008616">
    <property type="term" value="P:tRNA queuosine(34) biosynthetic process"/>
    <property type="evidence" value="ECO:0007669"/>
    <property type="project" value="UniProtKB-UniRule"/>
</dbReference>
<evidence type="ECO:0000256" key="11">
    <source>
        <dbReference type="HAMAP-Rule" id="MF_01633"/>
    </source>
</evidence>
<evidence type="ECO:0000256" key="6">
    <source>
        <dbReference type="ARBA" id="ARBA00022833"/>
    </source>
</evidence>
<evidence type="ECO:0000256" key="5">
    <source>
        <dbReference type="ARBA" id="ARBA00022785"/>
    </source>
</evidence>
<dbReference type="AlphaFoldDB" id="A0A433JGS2"/>
<dbReference type="Gene3D" id="3.40.50.620">
    <property type="entry name" value="HUPs"/>
    <property type="match status" value="1"/>
</dbReference>